<dbReference type="InterPro" id="IPR035093">
    <property type="entry name" value="RelE/ParE_toxin_dom_sf"/>
</dbReference>
<evidence type="ECO:0000313" key="2">
    <source>
        <dbReference type="Proteomes" id="UP000178184"/>
    </source>
</evidence>
<comment type="caution">
    <text evidence="1">The sequence shown here is derived from an EMBL/GenBank/DDBJ whole genome shotgun (WGS) entry which is preliminary data.</text>
</comment>
<dbReference type="EMBL" id="MFUO01000024">
    <property type="protein sequence ID" value="OGI83599.1"/>
    <property type="molecule type" value="Genomic_DNA"/>
</dbReference>
<sequence>MEWDISFSKQVDKFLKINHLSDQVVSIAISKAIKKLSGENISVDLKRMEGDWSGYFRVRIGKKRIIFSVDFVKHKVYIAVFDYRGNVYK</sequence>
<dbReference type="Gene3D" id="3.30.2310.20">
    <property type="entry name" value="RelE-like"/>
    <property type="match status" value="1"/>
</dbReference>
<dbReference type="Proteomes" id="UP000178184">
    <property type="component" value="Unassembled WGS sequence"/>
</dbReference>
<evidence type="ECO:0008006" key="3">
    <source>
        <dbReference type="Google" id="ProtNLM"/>
    </source>
</evidence>
<reference evidence="1 2" key="1">
    <citation type="journal article" date="2016" name="Nat. Commun.">
        <title>Thousands of microbial genomes shed light on interconnected biogeochemical processes in an aquifer system.</title>
        <authorList>
            <person name="Anantharaman K."/>
            <person name="Brown C.T."/>
            <person name="Hug L.A."/>
            <person name="Sharon I."/>
            <person name="Castelle C.J."/>
            <person name="Probst A.J."/>
            <person name="Thomas B.C."/>
            <person name="Singh A."/>
            <person name="Wilkins M.J."/>
            <person name="Karaoz U."/>
            <person name="Brodie E.L."/>
            <person name="Williams K.H."/>
            <person name="Hubbard S.S."/>
            <person name="Banfield J.F."/>
        </authorList>
    </citation>
    <scope>NUCLEOTIDE SEQUENCE [LARGE SCALE GENOMIC DNA]</scope>
</reference>
<name>A0A1F6WNY2_9BACT</name>
<evidence type="ECO:0000313" key="1">
    <source>
        <dbReference type="EMBL" id="OGI83599.1"/>
    </source>
</evidence>
<gene>
    <name evidence="1" type="ORF">A2903_01680</name>
</gene>
<dbReference type="STRING" id="1801764.A2903_01680"/>
<dbReference type="SUPFAM" id="SSF143011">
    <property type="entry name" value="RelE-like"/>
    <property type="match status" value="1"/>
</dbReference>
<proteinExistence type="predicted"/>
<dbReference type="AlphaFoldDB" id="A0A1F6WNY2"/>
<accession>A0A1F6WNY2</accession>
<organism evidence="1 2">
    <name type="scientific">Candidatus Nomurabacteria bacterium RIFCSPLOWO2_01_FULL_33_17</name>
    <dbReference type="NCBI Taxonomy" id="1801764"/>
    <lineage>
        <taxon>Bacteria</taxon>
        <taxon>Candidatus Nomuraibacteriota</taxon>
    </lineage>
</organism>
<protein>
    <recommendedName>
        <fullName evidence="3">Plasmid stabilization protein</fullName>
    </recommendedName>
</protein>